<evidence type="ECO:0000256" key="1">
    <source>
        <dbReference type="SAM" id="MobiDB-lite"/>
    </source>
</evidence>
<feature type="compositionally biased region" description="Low complexity" evidence="1">
    <location>
        <begin position="138"/>
        <end position="181"/>
    </location>
</feature>
<dbReference type="EMBL" id="JAWDES010000006">
    <property type="protein sequence ID" value="MDU0261627.1"/>
    <property type="molecule type" value="Genomic_DNA"/>
</dbReference>
<organism evidence="2 3">
    <name type="scientific">Alistipes finegoldii</name>
    <dbReference type="NCBI Taxonomy" id="214856"/>
    <lineage>
        <taxon>Bacteria</taxon>
        <taxon>Pseudomonadati</taxon>
        <taxon>Bacteroidota</taxon>
        <taxon>Bacteroidia</taxon>
        <taxon>Bacteroidales</taxon>
        <taxon>Rikenellaceae</taxon>
        <taxon>Alistipes</taxon>
    </lineage>
</organism>
<dbReference type="Proteomes" id="UP001181347">
    <property type="component" value="Unassembled WGS sequence"/>
</dbReference>
<evidence type="ECO:0000313" key="2">
    <source>
        <dbReference type="EMBL" id="MDU0261627.1"/>
    </source>
</evidence>
<evidence type="ECO:0000313" key="3">
    <source>
        <dbReference type="Proteomes" id="UP001181347"/>
    </source>
</evidence>
<feature type="region of interest" description="Disordered" evidence="1">
    <location>
        <begin position="114"/>
        <end position="226"/>
    </location>
</feature>
<proteinExistence type="predicted"/>
<protein>
    <recommendedName>
        <fullName evidence="4">Peptidase S24/S26A/S26B/S26C domain-containing protein</fullName>
    </recommendedName>
</protein>
<gene>
    <name evidence="2" type="ORF">RVH17_16205</name>
</gene>
<feature type="compositionally biased region" description="Polar residues" evidence="1">
    <location>
        <begin position="123"/>
        <end position="132"/>
    </location>
</feature>
<dbReference type="RefSeq" id="WP_315976147.1">
    <property type="nucleotide sequence ID" value="NZ_JAWDES010000006.1"/>
</dbReference>
<sequence length="298" mass="31996">MQLSNRLFFEQVEAMLAEGHEVQIRMKGHSMRPLLRSERDIAVLTPIARYTGNSETAAAARKQNRLARNETAPDTAANSHPDRLPSGSQALQPGDVVLFRCEGRHILHRILRIEPESGEMPPQSANTTVETITKTREASATPMAATTQAATTATPSATAETAATPSATAASATASDAGDTPAPLPALRKTGKATPPLPACPENSENPQTASNPGQTPAETAPAPPRLRFTLAGDGNHRMTEHCAATDIAAVMTAVIRPSGRIVSTASRRWRRQSRCWLTLPAAVRRFILRALWRLGIR</sequence>
<dbReference type="AlphaFoldDB" id="A0AAE4LQE6"/>
<evidence type="ECO:0008006" key="4">
    <source>
        <dbReference type="Google" id="ProtNLM"/>
    </source>
</evidence>
<accession>A0AAE4LQE6</accession>
<feature type="region of interest" description="Disordered" evidence="1">
    <location>
        <begin position="54"/>
        <end position="90"/>
    </location>
</feature>
<reference evidence="2" key="1">
    <citation type="submission" date="2023-10" db="EMBL/GenBank/DDBJ databases">
        <title>Genome Sequence of the Bacteria from From Gut Wall in Crohn's Disease.</title>
        <authorList>
            <person name="Rodriguez-Palacios A."/>
        </authorList>
    </citation>
    <scope>NUCLEOTIDE SEQUENCE</scope>
    <source>
        <strain evidence="2">CavFT-hAR58</strain>
    </source>
</reference>
<name>A0AAE4LQE6_9BACT</name>
<feature type="compositionally biased region" description="Polar residues" evidence="1">
    <location>
        <begin position="203"/>
        <end position="218"/>
    </location>
</feature>
<comment type="caution">
    <text evidence="2">The sequence shown here is derived from an EMBL/GenBank/DDBJ whole genome shotgun (WGS) entry which is preliminary data.</text>
</comment>